<evidence type="ECO:0000256" key="4">
    <source>
        <dbReference type="ARBA" id="ARBA00022989"/>
    </source>
</evidence>
<evidence type="ECO:0000313" key="10">
    <source>
        <dbReference type="Proteomes" id="UP000294292"/>
    </source>
</evidence>
<dbReference type="Pfam" id="PF10035">
    <property type="entry name" value="DUF2179"/>
    <property type="match status" value="1"/>
</dbReference>
<dbReference type="OrthoDB" id="48231at2"/>
<dbReference type="Pfam" id="PF18955">
    <property type="entry name" value="DUF5698"/>
    <property type="match status" value="1"/>
</dbReference>
<name>A0A4P7A115_9BACL</name>
<dbReference type="CDD" id="cd16381">
    <property type="entry name" value="YitT_C_like_1"/>
    <property type="match status" value="1"/>
</dbReference>
<reference evidence="9 10" key="1">
    <citation type="submission" date="2019-03" db="EMBL/GenBank/DDBJ databases">
        <title>Complete genome sequence of Paenisporosarcina antarctica CGMCC 1.6503T.</title>
        <authorList>
            <person name="Rong J.-C."/>
            <person name="Chi N.-Y."/>
            <person name="Zhang Q.-F."/>
        </authorList>
    </citation>
    <scope>NUCLEOTIDE SEQUENCE [LARGE SCALE GENOMIC DNA]</scope>
    <source>
        <strain evidence="9 10">CGMCC 1.6503</strain>
    </source>
</reference>
<dbReference type="RefSeq" id="WP_134211118.1">
    <property type="nucleotide sequence ID" value="NZ_CP038015.1"/>
</dbReference>
<dbReference type="Proteomes" id="UP000294292">
    <property type="component" value="Chromosome"/>
</dbReference>
<evidence type="ECO:0000256" key="1">
    <source>
        <dbReference type="ARBA" id="ARBA00004651"/>
    </source>
</evidence>
<dbReference type="HAMAP" id="MF_01515">
    <property type="entry name" value="UPF0316"/>
    <property type="match status" value="1"/>
</dbReference>
<organism evidence="9 10">
    <name type="scientific">Paenisporosarcina antarctica</name>
    <dbReference type="NCBI Taxonomy" id="417367"/>
    <lineage>
        <taxon>Bacteria</taxon>
        <taxon>Bacillati</taxon>
        <taxon>Bacillota</taxon>
        <taxon>Bacilli</taxon>
        <taxon>Bacillales</taxon>
        <taxon>Caryophanaceae</taxon>
        <taxon>Paenisporosarcina</taxon>
    </lineage>
</organism>
<evidence type="ECO:0000256" key="5">
    <source>
        <dbReference type="ARBA" id="ARBA00023136"/>
    </source>
</evidence>
<accession>A0A4P7A115</accession>
<feature type="transmembrane region" description="Helical" evidence="6">
    <location>
        <begin position="6"/>
        <end position="26"/>
    </location>
</feature>
<comment type="subcellular location">
    <subcellularLocation>
        <location evidence="1 6">Cell membrane</location>
        <topology evidence="1 6">Multi-pass membrane protein</topology>
    </subcellularLocation>
</comment>
<keyword evidence="3 6" id="KW-0812">Transmembrane</keyword>
<comment type="similarity">
    <text evidence="6">Belongs to the UPF0316 family.</text>
</comment>
<keyword evidence="4 6" id="KW-1133">Transmembrane helix</keyword>
<dbReference type="EMBL" id="CP038015">
    <property type="protein sequence ID" value="QBP42571.1"/>
    <property type="molecule type" value="Genomic_DNA"/>
</dbReference>
<feature type="transmembrane region" description="Helical" evidence="6">
    <location>
        <begin position="33"/>
        <end position="52"/>
    </location>
</feature>
<keyword evidence="10" id="KW-1185">Reference proteome</keyword>
<evidence type="ECO:0000259" key="7">
    <source>
        <dbReference type="Pfam" id="PF10035"/>
    </source>
</evidence>
<evidence type="ECO:0000313" key="9">
    <source>
        <dbReference type="EMBL" id="QBP42571.1"/>
    </source>
</evidence>
<dbReference type="PANTHER" id="PTHR40060">
    <property type="entry name" value="UPF0316 PROTEIN YEBE"/>
    <property type="match status" value="1"/>
</dbReference>
<keyword evidence="2 6" id="KW-1003">Cell membrane</keyword>
<evidence type="ECO:0000256" key="3">
    <source>
        <dbReference type="ARBA" id="ARBA00022692"/>
    </source>
</evidence>
<protein>
    <recommendedName>
        <fullName evidence="6">UPF0316 protein E2636_16070</fullName>
    </recommendedName>
</protein>
<evidence type="ECO:0000259" key="8">
    <source>
        <dbReference type="Pfam" id="PF18955"/>
    </source>
</evidence>
<dbReference type="NCBIfam" id="NF003194">
    <property type="entry name" value="PRK04164.1-5"/>
    <property type="match status" value="1"/>
</dbReference>
<keyword evidence="5 6" id="KW-0472">Membrane</keyword>
<dbReference type="InterPro" id="IPR044035">
    <property type="entry name" value="DUF5698"/>
</dbReference>
<evidence type="ECO:0000256" key="2">
    <source>
        <dbReference type="ARBA" id="ARBA00022475"/>
    </source>
</evidence>
<sequence>MKDILFILVLQLIYVPTFTLRTIMLVKGRSAAASLLGFAEALIYVFGLSIVFSGDQSFMTMFVYALGFGVGILIGTKIEHELAIGYTTLQVILTNNNETLIEQLRSEGYGVTTFVGQGRDEARYKLEILTKRNQEEGLYEVIQDYEPNAFIIAYEPKTFKGGFWVKSMKKRKKKKKIQEPINKDLML</sequence>
<dbReference type="PANTHER" id="PTHR40060:SF1">
    <property type="entry name" value="UPF0316 PROTEIN YEBE"/>
    <property type="match status" value="1"/>
</dbReference>
<feature type="domain" description="DUF2179" evidence="7">
    <location>
        <begin position="109"/>
        <end position="161"/>
    </location>
</feature>
<feature type="domain" description="DUF5698" evidence="8">
    <location>
        <begin position="19"/>
        <end position="76"/>
    </location>
</feature>
<proteinExistence type="inferred from homology"/>
<evidence type="ECO:0000256" key="6">
    <source>
        <dbReference type="HAMAP-Rule" id="MF_01515"/>
    </source>
</evidence>
<dbReference type="KEGG" id="panc:E2636_16070"/>
<dbReference type="AlphaFoldDB" id="A0A4P7A115"/>
<dbReference type="InterPro" id="IPR022930">
    <property type="entry name" value="UPF0316"/>
</dbReference>
<gene>
    <name evidence="9" type="ORF">E2636_16070</name>
</gene>
<dbReference type="GO" id="GO:0005886">
    <property type="term" value="C:plasma membrane"/>
    <property type="evidence" value="ECO:0007669"/>
    <property type="project" value="UniProtKB-SubCell"/>
</dbReference>
<feature type="transmembrane region" description="Helical" evidence="6">
    <location>
        <begin position="58"/>
        <end position="76"/>
    </location>
</feature>
<dbReference type="InterPro" id="IPR019264">
    <property type="entry name" value="DUF2179"/>
</dbReference>